<dbReference type="GO" id="GO:0009379">
    <property type="term" value="C:Holliday junction helicase complex"/>
    <property type="evidence" value="ECO:0007669"/>
    <property type="project" value="InterPro"/>
</dbReference>
<organism evidence="8 9">
    <name type="scientific">Desulfoscipio geothermicus DSM 3669</name>
    <dbReference type="NCBI Taxonomy" id="1121426"/>
    <lineage>
        <taxon>Bacteria</taxon>
        <taxon>Bacillati</taxon>
        <taxon>Bacillota</taxon>
        <taxon>Clostridia</taxon>
        <taxon>Eubacteriales</taxon>
        <taxon>Desulfallaceae</taxon>
        <taxon>Desulfoscipio</taxon>
    </lineage>
</organism>
<dbReference type="SUPFAM" id="SSF46929">
    <property type="entry name" value="DNA helicase RuvA subunit, C-terminal domain"/>
    <property type="match status" value="1"/>
</dbReference>
<dbReference type="InterPro" id="IPR011114">
    <property type="entry name" value="RuvA_C"/>
</dbReference>
<gene>
    <name evidence="6" type="primary">ruvA</name>
    <name evidence="8" type="ORF">SAMN05660706_13436</name>
</gene>
<dbReference type="AlphaFoldDB" id="A0A1I6EBM6"/>
<dbReference type="SUPFAM" id="SSF47781">
    <property type="entry name" value="RuvA domain 2-like"/>
    <property type="match status" value="1"/>
</dbReference>
<keyword evidence="9" id="KW-1185">Reference proteome</keyword>
<dbReference type="InterPro" id="IPR010994">
    <property type="entry name" value="RuvA_2-like"/>
</dbReference>
<keyword evidence="8" id="KW-0067">ATP-binding</keyword>
<protein>
    <recommendedName>
        <fullName evidence="6">Holliday junction branch migration complex subunit RuvA</fullName>
    </recommendedName>
</protein>
<dbReference type="GO" id="GO:0009378">
    <property type="term" value="F:four-way junction helicase activity"/>
    <property type="evidence" value="ECO:0007669"/>
    <property type="project" value="InterPro"/>
</dbReference>
<accession>A0A1I6EBM6</accession>
<dbReference type="CDD" id="cd14332">
    <property type="entry name" value="UBA_RuvA_C"/>
    <property type="match status" value="1"/>
</dbReference>
<proteinExistence type="inferred from homology"/>
<dbReference type="SUPFAM" id="SSF50249">
    <property type="entry name" value="Nucleic acid-binding proteins"/>
    <property type="match status" value="1"/>
</dbReference>
<dbReference type="Pfam" id="PF01330">
    <property type="entry name" value="RuvA_N"/>
    <property type="match status" value="1"/>
</dbReference>
<dbReference type="EMBL" id="FOYM01000034">
    <property type="protein sequence ID" value="SFR15136.1"/>
    <property type="molecule type" value="Genomic_DNA"/>
</dbReference>
<comment type="function">
    <text evidence="6">The RuvA-RuvB-RuvC complex processes Holliday junction (HJ) DNA during genetic recombination and DNA repair, while the RuvA-RuvB complex plays an important role in the rescue of blocked DNA replication forks via replication fork reversal (RFR). RuvA specifically binds to HJ cruciform DNA, conferring on it an open structure. The RuvB hexamer acts as an ATP-dependent pump, pulling dsDNA into and through the RuvAB complex. HJ branch migration allows RuvC to scan DNA until it finds its consensus sequence, where it cleaves and resolves the cruciform DNA.</text>
</comment>
<evidence type="ECO:0000259" key="7">
    <source>
        <dbReference type="SMART" id="SM00278"/>
    </source>
</evidence>
<keyword evidence="4 6" id="KW-0233">DNA recombination</keyword>
<dbReference type="NCBIfam" id="TIGR00084">
    <property type="entry name" value="ruvA"/>
    <property type="match status" value="1"/>
</dbReference>
<dbReference type="InterPro" id="IPR013849">
    <property type="entry name" value="DNA_helicase_Holl-junc_RuvA_I"/>
</dbReference>
<sequence length="202" mass="21860">MIAFLKGKVAWGEPDAVVIDVNGVGYRVNVTPACAAKLPAANDVVQIFTHMIVREDDMQLYGFMTREELNTFLLLLGVNGVGPRAALTLLSVLAPGDLARAIALENVEALTKAPGVGKKIAQRIILELKDKFKKLNFITEPAQQEEIFRPGNFADDALDALLTLGYGAGEARDAVRQAMGLGKTDNVPELIKVALRFLDKSK</sequence>
<evidence type="ECO:0000256" key="6">
    <source>
        <dbReference type="HAMAP-Rule" id="MF_00031"/>
    </source>
</evidence>
<dbReference type="Gene3D" id="2.40.50.140">
    <property type="entry name" value="Nucleic acid-binding proteins"/>
    <property type="match status" value="1"/>
</dbReference>
<feature type="domain" description="Helix-hairpin-helix DNA-binding motif class 1" evidence="7">
    <location>
        <begin position="108"/>
        <end position="127"/>
    </location>
</feature>
<reference evidence="9" key="1">
    <citation type="submission" date="2016-10" db="EMBL/GenBank/DDBJ databases">
        <authorList>
            <person name="Varghese N."/>
            <person name="Submissions S."/>
        </authorList>
    </citation>
    <scope>NUCLEOTIDE SEQUENCE [LARGE SCALE GENOMIC DNA]</scope>
    <source>
        <strain evidence="9">DSM 3669</strain>
    </source>
</reference>
<evidence type="ECO:0000256" key="3">
    <source>
        <dbReference type="ARBA" id="ARBA00023125"/>
    </source>
</evidence>
<dbReference type="Proteomes" id="UP000199584">
    <property type="component" value="Unassembled WGS sequence"/>
</dbReference>
<evidence type="ECO:0000313" key="8">
    <source>
        <dbReference type="EMBL" id="SFR15136.1"/>
    </source>
</evidence>
<keyword evidence="5 6" id="KW-0234">DNA repair</keyword>
<comment type="caution">
    <text evidence="6">Lacks conserved residue(s) required for the propagation of feature annotation.</text>
</comment>
<dbReference type="HAMAP" id="MF_00031">
    <property type="entry name" value="DNA_HJ_migration_RuvA"/>
    <property type="match status" value="1"/>
</dbReference>
<name>A0A1I6EBM6_9FIRM</name>
<dbReference type="GO" id="GO:0005524">
    <property type="term" value="F:ATP binding"/>
    <property type="evidence" value="ECO:0007669"/>
    <property type="project" value="InterPro"/>
</dbReference>
<dbReference type="Gene3D" id="1.10.150.20">
    <property type="entry name" value="5' to 3' exonuclease, C-terminal subdomain"/>
    <property type="match status" value="1"/>
</dbReference>
<dbReference type="InterPro" id="IPR012340">
    <property type="entry name" value="NA-bd_OB-fold"/>
</dbReference>
<dbReference type="GO" id="GO:0000400">
    <property type="term" value="F:four-way junction DNA binding"/>
    <property type="evidence" value="ECO:0007669"/>
    <property type="project" value="UniProtKB-UniRule"/>
</dbReference>
<dbReference type="InterPro" id="IPR000085">
    <property type="entry name" value="RuvA"/>
</dbReference>
<keyword evidence="8" id="KW-0378">Hydrolase</keyword>
<dbReference type="RefSeq" id="WP_092486841.1">
    <property type="nucleotide sequence ID" value="NZ_FOYM01000034.1"/>
</dbReference>
<dbReference type="OrthoDB" id="5293449at2"/>
<evidence type="ECO:0000256" key="4">
    <source>
        <dbReference type="ARBA" id="ARBA00023172"/>
    </source>
</evidence>
<dbReference type="GO" id="GO:0048476">
    <property type="term" value="C:Holliday junction resolvase complex"/>
    <property type="evidence" value="ECO:0007669"/>
    <property type="project" value="UniProtKB-UniRule"/>
</dbReference>
<keyword evidence="2 6" id="KW-0227">DNA damage</keyword>
<comment type="subcellular location">
    <subcellularLocation>
        <location evidence="6">Cytoplasm</location>
    </subcellularLocation>
</comment>
<comment type="domain">
    <text evidence="6">Has three domains with a flexible linker between the domains II and III and assumes an 'L' shape. Domain III is highly mobile and contacts RuvB.</text>
</comment>
<dbReference type="GO" id="GO:0005737">
    <property type="term" value="C:cytoplasm"/>
    <property type="evidence" value="ECO:0007669"/>
    <property type="project" value="UniProtKB-SubCell"/>
</dbReference>
<evidence type="ECO:0000256" key="2">
    <source>
        <dbReference type="ARBA" id="ARBA00022763"/>
    </source>
</evidence>
<feature type="region of interest" description="Domain I" evidence="6">
    <location>
        <begin position="1"/>
        <end position="64"/>
    </location>
</feature>
<dbReference type="STRING" id="39060.SAMN05660706_13436"/>
<dbReference type="GO" id="GO:0006310">
    <property type="term" value="P:DNA recombination"/>
    <property type="evidence" value="ECO:0007669"/>
    <property type="project" value="UniProtKB-UniRule"/>
</dbReference>
<dbReference type="InterPro" id="IPR036267">
    <property type="entry name" value="RuvA_C_sf"/>
</dbReference>
<evidence type="ECO:0000313" key="9">
    <source>
        <dbReference type="Proteomes" id="UP000199584"/>
    </source>
</evidence>
<dbReference type="GO" id="GO:0006281">
    <property type="term" value="P:DNA repair"/>
    <property type="evidence" value="ECO:0007669"/>
    <property type="project" value="UniProtKB-UniRule"/>
</dbReference>
<dbReference type="Gene3D" id="1.10.8.10">
    <property type="entry name" value="DNA helicase RuvA subunit, C-terminal domain"/>
    <property type="match status" value="1"/>
</dbReference>
<keyword evidence="8" id="KW-0347">Helicase</keyword>
<comment type="subunit">
    <text evidence="6">Homotetramer. Forms an RuvA(8)-RuvB(12)-Holliday junction (HJ) complex. HJ DNA is sandwiched between 2 RuvA tetramers; dsDNA enters through RuvA and exits via RuvB. An RuvB hexamer assembles on each DNA strand where it exits the tetramer. Each RuvB hexamer is contacted by two RuvA subunits (via domain III) on 2 adjacent RuvB subunits; this complex drives branch migration. In the full resolvosome a probable DNA-RuvA(4)-RuvB(12)-RuvC(2) complex forms which resolves the HJ.</text>
</comment>
<evidence type="ECO:0000256" key="1">
    <source>
        <dbReference type="ARBA" id="ARBA00022490"/>
    </source>
</evidence>
<feature type="region of interest" description="Domain III" evidence="6">
    <location>
        <begin position="153"/>
        <end position="202"/>
    </location>
</feature>
<dbReference type="Pfam" id="PF07499">
    <property type="entry name" value="RuvA_C"/>
    <property type="match status" value="1"/>
</dbReference>
<evidence type="ECO:0000256" key="5">
    <source>
        <dbReference type="ARBA" id="ARBA00023204"/>
    </source>
</evidence>
<dbReference type="InterPro" id="IPR003583">
    <property type="entry name" value="Hlx-hairpin-Hlx_DNA-bd_motif"/>
</dbReference>
<keyword evidence="1 6" id="KW-0963">Cytoplasm</keyword>
<comment type="similarity">
    <text evidence="6">Belongs to the RuvA family.</text>
</comment>
<feature type="domain" description="Helix-hairpin-helix DNA-binding motif class 1" evidence="7">
    <location>
        <begin position="73"/>
        <end position="92"/>
    </location>
</feature>
<keyword evidence="8" id="KW-0547">Nucleotide-binding</keyword>
<dbReference type="SMART" id="SM00278">
    <property type="entry name" value="HhH1"/>
    <property type="match status" value="2"/>
</dbReference>
<dbReference type="Pfam" id="PF14520">
    <property type="entry name" value="HHH_5"/>
    <property type="match status" value="1"/>
</dbReference>
<keyword evidence="3 6" id="KW-0238">DNA-binding</keyword>